<dbReference type="Ensembl" id="ENSSGRT00000108727.1">
    <property type="protein sequence ID" value="ENSSGRP00000102248.1"/>
    <property type="gene ID" value="ENSSGRG00000050827.1"/>
</dbReference>
<dbReference type="GO" id="GO:0003779">
    <property type="term" value="F:actin binding"/>
    <property type="evidence" value="ECO:0007669"/>
    <property type="project" value="UniProtKB-KW"/>
</dbReference>
<sequence>MGDVQFVTGSHVSKMTLTLGRGSPSKEPPVFTLPPRNTRVCQGGTARLKGKVRGFPEPQVCWFRNGKLLIAGDHYSMEQSACGTFSLAVQEVQDEDGGRYTCEAVNDAGSRQVTVEIIVEGNAGKKYSLPSSNRAGGPLGVPAIENRPSIWGESPPKFVTKPSRLYLKVGQSGKFSAKITGRPQPLVQWYKKIQQSDHYNMFERSGMHFLEICHMCSEDAGVYTCLVANSAGKASATAELIVQASLSSQPISKSTDGKSAAGQKTSNLVNVRSQNIVKNESRGIKRASDSFRDPEEIPEASRLESSRDARQQTRESKVDMLETLPSFDSQPQSQEVAQGEKVTFRCQGESSVRVETKPPVFSSPLKDCSVLEGQDFILQCSVEGRPLPELTWLHNDQPVPYSHTVFENSTTQLTVKAAVLEDAGVYSCVAVNDHGRAVCTAHVLVNAKSSVKRSAAPPVTDVRRPSAPVFLKGLQDLRVMDGSQVTMTVEVSGNPAPEVVWLHNGKEIQESEDFHFERKGCRYTLFIQEVFPEDTGTYTCEVWNDAGVARTEASLTVQEPQEGVQPWFITKTKSSTAFLGQHALLSCAIAGDPFPEFLWMKDEQVISGDGDFEILQKEDVVSLLIRKVKTHHAGNYEIYLKNKVGECRSVATLTAPGRGGQPETPSAAASLSEPLWEHDSQDQEEEEGCAKRRIETKEHREDQIRQQEAEQIDFRTVLGRKVTTKSVSEEDLKEITAEQMDFRGNLQRQIKPKTQTEEERKVNSPQQVDFRAVLGKKGSQGPKPALGSLVKTQPNKTEAVDFRSVLGNKKKLPSQDRNGESQGDKDTQGKENDVNCVDGGIKEKTKAVGKKEPIFTQKLSDVMVLDGERLHLQCQLSSESPAKVTWMLDGKLIKSSKFIIIANEGGKCSLTIDKALPEDEGQYVCRAETSEVKTECSCMVLVDGEYISLHTSTINEFTACSSYEAKIKKPPPKTLPKQGAPPQIQQFPDDMKILAGQEVSLLCQFTGAQPISCTWLKFRKPIQEGQGISVVSTDSSSQLTITEGQQEHCGCYTIELKNSHGVRQAALNLTIVGKISGGELFERIIDEDFELTEREVIKYMLQIVDGVNFIHKKDIVHLDLKPENIMCVNKTGSKIKLIDFGLARRLENAGSLKVLFGTPEFVAPEVINYEAISYATDMWSIGVICYILVSGLSPFMGDNDNETLSNVTSATWDFEDEAFDEISDEAKDFIGNLLKKDMKARLSCDQCFQHPWLKQDTTQMDAKKLSKERMKKYILRRKWQKTGHAVRAIGRLSNMALMAGVHAKKGSSTEGAQHFCPHQPLNKRLALHRLCRVHFHDYSRKQNVSVTYVTLVP</sequence>
<dbReference type="InterPro" id="IPR013783">
    <property type="entry name" value="Ig-like_fold"/>
</dbReference>
<dbReference type="InterPro" id="IPR011009">
    <property type="entry name" value="Kinase-like_dom_sf"/>
</dbReference>
<reference evidence="30" key="2">
    <citation type="submission" date="2025-09" db="UniProtKB">
        <authorList>
            <consortium name="Ensembl"/>
        </authorList>
    </citation>
    <scope>IDENTIFICATION</scope>
</reference>
<evidence type="ECO:0000313" key="30">
    <source>
        <dbReference type="Ensembl" id="ENSSGRP00000102248.1"/>
    </source>
</evidence>
<evidence type="ECO:0000256" key="21">
    <source>
        <dbReference type="ARBA" id="ARBA00023203"/>
    </source>
</evidence>
<evidence type="ECO:0000256" key="19">
    <source>
        <dbReference type="ARBA" id="ARBA00022860"/>
    </source>
</evidence>
<dbReference type="FunFam" id="2.60.40.10:FF:000147">
    <property type="entry name" value="Myosin light chain kinase"/>
    <property type="match status" value="1"/>
</dbReference>
<comment type="similarity">
    <text evidence="5">Belongs to the protein kinase superfamily. CAMK Ser/Thr protein kinase family.</text>
</comment>
<evidence type="ECO:0000256" key="8">
    <source>
        <dbReference type="ARBA" id="ARBA00022490"/>
    </source>
</evidence>
<keyword evidence="12" id="KW-0479">Metal-binding</keyword>
<evidence type="ECO:0000256" key="13">
    <source>
        <dbReference type="ARBA" id="ARBA00022737"/>
    </source>
</evidence>
<evidence type="ECO:0000256" key="4">
    <source>
        <dbReference type="ARBA" id="ARBA00004529"/>
    </source>
</evidence>
<organism evidence="30 31">
    <name type="scientific">Sinocyclocheilus grahami</name>
    <name type="common">Dianchi golden-line fish</name>
    <name type="synonym">Barbus grahami</name>
    <dbReference type="NCBI Taxonomy" id="75366"/>
    <lineage>
        <taxon>Eukaryota</taxon>
        <taxon>Metazoa</taxon>
        <taxon>Chordata</taxon>
        <taxon>Craniata</taxon>
        <taxon>Vertebrata</taxon>
        <taxon>Euteleostomi</taxon>
        <taxon>Actinopterygii</taxon>
        <taxon>Neopterygii</taxon>
        <taxon>Teleostei</taxon>
        <taxon>Ostariophysi</taxon>
        <taxon>Cypriniformes</taxon>
        <taxon>Cyprinidae</taxon>
        <taxon>Cyprininae</taxon>
        <taxon>Sinocyclocheilus</taxon>
    </lineage>
</organism>
<keyword evidence="15" id="KW-0418">Kinase</keyword>
<evidence type="ECO:0000256" key="27">
    <source>
        <dbReference type="SAM" id="MobiDB-lite"/>
    </source>
</evidence>
<dbReference type="SUPFAM" id="SSF48726">
    <property type="entry name" value="Immunoglobulin"/>
    <property type="match status" value="7"/>
</dbReference>
<dbReference type="InterPro" id="IPR003599">
    <property type="entry name" value="Ig_sub"/>
</dbReference>
<dbReference type="GO" id="GO:0005516">
    <property type="term" value="F:calmodulin binding"/>
    <property type="evidence" value="ECO:0007669"/>
    <property type="project" value="UniProtKB-KW"/>
</dbReference>
<evidence type="ECO:0000256" key="25">
    <source>
        <dbReference type="ARBA" id="ARBA00030959"/>
    </source>
</evidence>
<dbReference type="InterPro" id="IPR013098">
    <property type="entry name" value="Ig_I-set"/>
</dbReference>
<keyword evidence="18" id="KW-0460">Magnesium</keyword>
<dbReference type="Gene3D" id="2.60.40.10">
    <property type="entry name" value="Immunoglobulins"/>
    <property type="match status" value="7"/>
</dbReference>
<evidence type="ECO:0000256" key="26">
    <source>
        <dbReference type="ARBA" id="ARBA00078563"/>
    </source>
</evidence>
<feature type="region of interest" description="Disordered" evidence="27">
    <location>
        <begin position="279"/>
        <end position="316"/>
    </location>
</feature>
<dbReference type="GO" id="GO:0055013">
    <property type="term" value="P:cardiac muscle cell development"/>
    <property type="evidence" value="ECO:0007669"/>
    <property type="project" value="UniProtKB-ARBA"/>
</dbReference>
<dbReference type="Proteomes" id="UP000472262">
    <property type="component" value="Unassembled WGS sequence"/>
</dbReference>
<feature type="domain" description="Ig-like" evidence="29">
    <location>
        <begin position="457"/>
        <end position="556"/>
    </location>
</feature>
<keyword evidence="8" id="KW-0963">Cytoplasm</keyword>
<feature type="domain" description="Ig-like" evidence="29">
    <location>
        <begin position="156"/>
        <end position="241"/>
    </location>
</feature>
<dbReference type="PROSITE" id="PS50011">
    <property type="entry name" value="PROTEIN_KINASE_DOM"/>
    <property type="match status" value="1"/>
</dbReference>
<evidence type="ECO:0000256" key="16">
    <source>
        <dbReference type="ARBA" id="ARBA00022837"/>
    </source>
</evidence>
<dbReference type="PROSITE" id="PS00108">
    <property type="entry name" value="PROTEIN_KINASE_ST"/>
    <property type="match status" value="1"/>
</dbReference>
<feature type="region of interest" description="Disordered" evidence="27">
    <location>
        <begin position="743"/>
        <end position="838"/>
    </location>
</feature>
<feature type="domain" description="Ig-like" evidence="29">
    <location>
        <begin position="566"/>
        <end position="654"/>
    </location>
</feature>
<evidence type="ECO:0000313" key="31">
    <source>
        <dbReference type="Proteomes" id="UP000472262"/>
    </source>
</evidence>
<evidence type="ECO:0000256" key="11">
    <source>
        <dbReference type="ARBA" id="ARBA00022679"/>
    </source>
</evidence>
<evidence type="ECO:0000256" key="23">
    <source>
        <dbReference type="ARBA" id="ARBA00023273"/>
    </source>
</evidence>
<reference evidence="30" key="1">
    <citation type="submission" date="2025-08" db="UniProtKB">
        <authorList>
            <consortium name="Ensembl"/>
        </authorList>
    </citation>
    <scope>IDENTIFICATION</scope>
</reference>
<keyword evidence="10" id="KW-0597">Phosphoprotein</keyword>
<dbReference type="Gene3D" id="1.10.510.10">
    <property type="entry name" value="Transferase(Phosphotransferase) domain 1"/>
    <property type="match status" value="1"/>
</dbReference>
<feature type="domain" description="Protein kinase" evidence="28">
    <location>
        <begin position="910"/>
        <end position="1253"/>
    </location>
</feature>
<dbReference type="SMART" id="SM00408">
    <property type="entry name" value="IGc2"/>
    <property type="match status" value="7"/>
</dbReference>
<dbReference type="GO" id="GO:0004687">
    <property type="term" value="F:myosin light chain kinase activity"/>
    <property type="evidence" value="ECO:0007669"/>
    <property type="project" value="UniProtKB-EC"/>
</dbReference>
<evidence type="ECO:0000256" key="7">
    <source>
        <dbReference type="ARBA" id="ARBA00021842"/>
    </source>
</evidence>
<dbReference type="FunFam" id="2.60.40.10:FF:000107">
    <property type="entry name" value="Myosin, light chain kinase a"/>
    <property type="match status" value="1"/>
</dbReference>
<dbReference type="GO" id="GO:0005524">
    <property type="term" value="F:ATP binding"/>
    <property type="evidence" value="ECO:0007669"/>
    <property type="project" value="UniProtKB-KW"/>
</dbReference>
<keyword evidence="22" id="KW-0206">Cytoskeleton</keyword>
<dbReference type="GO" id="GO:0046872">
    <property type="term" value="F:metal ion binding"/>
    <property type="evidence" value="ECO:0007669"/>
    <property type="project" value="UniProtKB-KW"/>
</dbReference>
<dbReference type="PRINTS" id="PR01832">
    <property type="entry name" value="VEGFRECEPTOR"/>
</dbReference>
<evidence type="ECO:0000256" key="10">
    <source>
        <dbReference type="ARBA" id="ARBA00022553"/>
    </source>
</evidence>
<keyword evidence="13" id="KW-0677">Repeat</keyword>
<dbReference type="PANTHER" id="PTHR47633">
    <property type="entry name" value="IMMUNOGLOBULIN"/>
    <property type="match status" value="1"/>
</dbReference>
<evidence type="ECO:0000256" key="3">
    <source>
        <dbReference type="ARBA" id="ARBA00004510"/>
    </source>
</evidence>
<proteinExistence type="inferred from homology"/>
<dbReference type="InParanoid" id="A0A672SL00"/>
<dbReference type="GO" id="GO:0003007">
    <property type="term" value="P:heart morphogenesis"/>
    <property type="evidence" value="ECO:0007669"/>
    <property type="project" value="UniProtKB-ARBA"/>
</dbReference>
<keyword evidence="20" id="KW-1015">Disulfide bond</keyword>
<dbReference type="Pfam" id="PF07679">
    <property type="entry name" value="I-set"/>
    <property type="match status" value="7"/>
</dbReference>
<dbReference type="FunFam" id="2.60.40.10:FF:000297">
    <property type="entry name" value="Myosin light chain kinase, smooth muscle"/>
    <property type="match status" value="1"/>
</dbReference>
<keyword evidence="14" id="KW-0547">Nucleotide-binding</keyword>
<dbReference type="FunFam" id="2.60.40.10:FF:000145">
    <property type="entry name" value="Myosin light chain kinase, smooth muscle"/>
    <property type="match status" value="1"/>
</dbReference>
<dbReference type="SMART" id="SM00409">
    <property type="entry name" value="IG"/>
    <property type="match status" value="7"/>
</dbReference>
<dbReference type="InterPro" id="IPR008271">
    <property type="entry name" value="Ser/Thr_kinase_AS"/>
</dbReference>
<dbReference type="PROSITE" id="PS50835">
    <property type="entry name" value="IG_LIKE"/>
    <property type="match status" value="7"/>
</dbReference>
<evidence type="ECO:0000256" key="20">
    <source>
        <dbReference type="ARBA" id="ARBA00023157"/>
    </source>
</evidence>
<evidence type="ECO:0000256" key="5">
    <source>
        <dbReference type="ARBA" id="ARBA00006692"/>
    </source>
</evidence>
<evidence type="ECO:0000259" key="29">
    <source>
        <dbReference type="PROSITE" id="PS50835"/>
    </source>
</evidence>
<keyword evidence="31" id="KW-1185">Reference proteome</keyword>
<dbReference type="SUPFAM" id="SSF56112">
    <property type="entry name" value="Protein kinase-like (PK-like)"/>
    <property type="match status" value="1"/>
</dbReference>
<keyword evidence="24" id="KW-0393">Immunoglobulin domain</keyword>
<feature type="region of interest" description="Disordered" evidence="27">
    <location>
        <begin position="247"/>
        <end position="267"/>
    </location>
</feature>
<evidence type="ECO:0000256" key="1">
    <source>
        <dbReference type="ARBA" id="ARBA00001913"/>
    </source>
</evidence>
<evidence type="ECO:0000256" key="24">
    <source>
        <dbReference type="ARBA" id="ARBA00023319"/>
    </source>
</evidence>
<evidence type="ECO:0000256" key="12">
    <source>
        <dbReference type="ARBA" id="ARBA00022723"/>
    </source>
</evidence>
<feature type="domain" description="Ig-like" evidence="29">
    <location>
        <begin position="28"/>
        <end position="114"/>
    </location>
</feature>
<comment type="cofactor">
    <cofactor evidence="1">
        <name>Ca(2+)</name>
        <dbReference type="ChEBI" id="CHEBI:29108"/>
    </cofactor>
</comment>
<accession>A0A672SL00</accession>
<dbReference type="Pfam" id="PF00069">
    <property type="entry name" value="Pkinase"/>
    <property type="match status" value="1"/>
</dbReference>
<comment type="cofactor">
    <cofactor evidence="2">
        <name>Mg(2+)</name>
        <dbReference type="ChEBI" id="CHEBI:18420"/>
    </cofactor>
</comment>
<dbReference type="GO" id="GO:0030027">
    <property type="term" value="C:lamellipodium"/>
    <property type="evidence" value="ECO:0007669"/>
    <property type="project" value="UniProtKB-SubCell"/>
</dbReference>
<evidence type="ECO:0000256" key="17">
    <source>
        <dbReference type="ARBA" id="ARBA00022840"/>
    </source>
</evidence>
<keyword evidence="16" id="KW-0106">Calcium</keyword>
<keyword evidence="23" id="KW-0966">Cell projection</keyword>
<keyword evidence="11" id="KW-0808">Transferase</keyword>
<keyword evidence="19" id="KW-0112">Calmodulin-binding</keyword>
<feature type="region of interest" description="Disordered" evidence="27">
    <location>
        <begin position="654"/>
        <end position="687"/>
    </location>
</feature>
<dbReference type="GO" id="GO:0001725">
    <property type="term" value="C:stress fiber"/>
    <property type="evidence" value="ECO:0007669"/>
    <property type="project" value="UniProtKB-SubCell"/>
</dbReference>
<evidence type="ECO:0000256" key="9">
    <source>
        <dbReference type="ARBA" id="ARBA00022527"/>
    </source>
</evidence>
<dbReference type="FunFam" id="2.60.40.10:FF:000080">
    <property type="entry name" value="Myosin light chain kinase, smooth muscle"/>
    <property type="match status" value="3"/>
</dbReference>
<feature type="domain" description="Ig-like" evidence="29">
    <location>
        <begin position="853"/>
        <end position="935"/>
    </location>
</feature>
<comment type="subcellular location">
    <subcellularLocation>
        <location evidence="3">Cell projection</location>
        <location evidence="3">Lamellipodium</location>
    </subcellularLocation>
    <subcellularLocation>
        <location evidence="4">Cytoplasm</location>
        <location evidence="4">Cytoskeleton</location>
        <location evidence="4">Stress fiber</location>
    </subcellularLocation>
</comment>
<protein>
    <recommendedName>
        <fullName evidence="7">Myosin light chain kinase, smooth muscle</fullName>
        <ecNumber evidence="6">2.7.11.18</ecNumber>
    </recommendedName>
    <alternativeName>
        <fullName evidence="26">Kinase-related protein</fullName>
    </alternativeName>
    <alternativeName>
        <fullName evidence="25">Telokin</fullName>
    </alternativeName>
</protein>
<dbReference type="SMART" id="SM00220">
    <property type="entry name" value="S_TKc"/>
    <property type="match status" value="1"/>
</dbReference>
<feature type="compositionally biased region" description="Basic and acidic residues" evidence="27">
    <location>
        <begin position="813"/>
        <end position="833"/>
    </location>
</feature>
<dbReference type="InterPro" id="IPR003598">
    <property type="entry name" value="Ig_sub2"/>
</dbReference>
<dbReference type="InterPro" id="IPR000719">
    <property type="entry name" value="Prot_kinase_dom"/>
</dbReference>
<keyword evidence="21" id="KW-0009">Actin-binding</keyword>
<keyword evidence="17" id="KW-0067">ATP-binding</keyword>
<dbReference type="EC" id="2.7.11.18" evidence="6"/>
<name>A0A672SL00_SINGR</name>
<evidence type="ECO:0000256" key="22">
    <source>
        <dbReference type="ARBA" id="ARBA00023212"/>
    </source>
</evidence>
<evidence type="ECO:0000256" key="15">
    <source>
        <dbReference type="ARBA" id="ARBA00022777"/>
    </source>
</evidence>
<dbReference type="InterPro" id="IPR007110">
    <property type="entry name" value="Ig-like_dom"/>
</dbReference>
<evidence type="ECO:0000259" key="28">
    <source>
        <dbReference type="PROSITE" id="PS50011"/>
    </source>
</evidence>
<dbReference type="OMA" id="GSHIMGD"/>
<dbReference type="PANTHER" id="PTHR47633:SF1">
    <property type="entry name" value="MYOSIN LIGHT CHAIN KINASE, SMOOTH MUSCLE"/>
    <property type="match status" value="1"/>
</dbReference>
<feature type="domain" description="Ig-like" evidence="29">
    <location>
        <begin position="982"/>
        <end position="1070"/>
    </location>
</feature>
<dbReference type="FunFam" id="1.10.510.10:FF:000175">
    <property type="entry name" value="Myosin light chain kinase, smooth muscle"/>
    <property type="match status" value="1"/>
</dbReference>
<keyword evidence="9" id="KW-0723">Serine/threonine-protein kinase</keyword>
<evidence type="ECO:0000256" key="2">
    <source>
        <dbReference type="ARBA" id="ARBA00001946"/>
    </source>
</evidence>
<evidence type="ECO:0000256" key="6">
    <source>
        <dbReference type="ARBA" id="ARBA00012430"/>
    </source>
</evidence>
<evidence type="ECO:0000256" key="18">
    <source>
        <dbReference type="ARBA" id="ARBA00022842"/>
    </source>
</evidence>
<evidence type="ECO:0000256" key="14">
    <source>
        <dbReference type="ARBA" id="ARBA00022741"/>
    </source>
</evidence>
<dbReference type="InterPro" id="IPR036179">
    <property type="entry name" value="Ig-like_dom_sf"/>
</dbReference>
<feature type="domain" description="Ig-like" evidence="29">
    <location>
        <begin position="358"/>
        <end position="446"/>
    </location>
</feature>